<dbReference type="SUPFAM" id="SSF54236">
    <property type="entry name" value="Ubiquitin-like"/>
    <property type="match status" value="1"/>
</dbReference>
<comment type="caution">
    <text evidence="3">The sequence shown here is derived from an EMBL/GenBank/DDBJ whole genome shotgun (WGS) entry which is preliminary data.</text>
</comment>
<name>A0A0G2G9Y3_PHACM</name>
<feature type="compositionally biased region" description="Polar residues" evidence="1">
    <location>
        <begin position="98"/>
        <end position="110"/>
    </location>
</feature>
<dbReference type="EMBL" id="LCWF01000246">
    <property type="protein sequence ID" value="KKY13945.1"/>
    <property type="molecule type" value="Genomic_DNA"/>
</dbReference>
<reference evidence="3 4" key="2">
    <citation type="submission" date="2015-05" db="EMBL/GenBank/DDBJ databases">
        <authorList>
            <person name="Morales-Cruz A."/>
            <person name="Amrine K.C."/>
            <person name="Cantu D."/>
        </authorList>
    </citation>
    <scope>NUCLEOTIDE SEQUENCE [LARGE SCALE GENOMIC DNA]</scope>
    <source>
        <strain evidence="3">UCRPC4</strain>
    </source>
</reference>
<evidence type="ECO:0000313" key="3">
    <source>
        <dbReference type="EMBL" id="KKY13945.1"/>
    </source>
</evidence>
<dbReference type="InterPro" id="IPR039540">
    <property type="entry name" value="UBL3-like_ubiquitin_dom"/>
</dbReference>
<feature type="compositionally biased region" description="Low complexity" evidence="1">
    <location>
        <begin position="76"/>
        <end position="92"/>
    </location>
</feature>
<dbReference type="InterPro" id="IPR029071">
    <property type="entry name" value="Ubiquitin-like_domsf"/>
</dbReference>
<proteinExistence type="predicted"/>
<sequence>MASSGPTENAPAEQRSAAQDITNAPSRTSAEPVASTPVEMTMLESKVEDKPAMTTSDAEETGPSTPPKKENDPLGATATDSAANQSSATSTTPGQLDRTVSTAIGPSSDQPLPVPKDTEATGPTLMITLLLTNGARHPFKLDQRYIHKRNVKVQDNDPSNLSVYTLKELILREWREEWEQKPSSPSSIRLISFGKLLDDKAPLRDSKFSPDSPNVVHMTIKPQELIDEEDAKGGKGTFSTREREGSERSPGCRCIIL</sequence>
<feature type="region of interest" description="Disordered" evidence="1">
    <location>
        <begin position="226"/>
        <end position="251"/>
    </location>
</feature>
<dbReference type="PANTHER" id="PTHR13169">
    <property type="entry name" value="UBIQUITIN-LIKE PROTEIN 3 HCG-1 PROTEIN"/>
    <property type="match status" value="1"/>
</dbReference>
<evidence type="ECO:0000256" key="1">
    <source>
        <dbReference type="SAM" id="MobiDB-lite"/>
    </source>
</evidence>
<dbReference type="Gene3D" id="3.10.20.90">
    <property type="entry name" value="Phosphatidylinositol 3-kinase Catalytic Subunit, Chain A, domain 1"/>
    <property type="match status" value="1"/>
</dbReference>
<organism evidence="3 4">
    <name type="scientific">Phaeomoniella chlamydospora</name>
    <name type="common">Phaeoacremonium chlamydosporum</name>
    <dbReference type="NCBI Taxonomy" id="158046"/>
    <lineage>
        <taxon>Eukaryota</taxon>
        <taxon>Fungi</taxon>
        <taxon>Dikarya</taxon>
        <taxon>Ascomycota</taxon>
        <taxon>Pezizomycotina</taxon>
        <taxon>Eurotiomycetes</taxon>
        <taxon>Chaetothyriomycetidae</taxon>
        <taxon>Phaeomoniellales</taxon>
        <taxon>Phaeomoniellaceae</taxon>
        <taxon>Phaeomoniella</taxon>
    </lineage>
</organism>
<dbReference type="Proteomes" id="UP000053317">
    <property type="component" value="Unassembled WGS sequence"/>
</dbReference>
<reference evidence="3 4" key="1">
    <citation type="submission" date="2015-05" db="EMBL/GenBank/DDBJ databases">
        <title>Distinctive expansion of gene families associated with plant cell wall degradation and secondary metabolism in the genomes of grapevine trunk pathogens.</title>
        <authorList>
            <person name="Lawrence D.P."/>
            <person name="Travadon R."/>
            <person name="Rolshausen P.E."/>
            <person name="Baumgartner K."/>
        </authorList>
    </citation>
    <scope>NUCLEOTIDE SEQUENCE [LARGE SCALE GENOMIC DNA]</scope>
    <source>
        <strain evidence="3">UCRPC4</strain>
    </source>
</reference>
<protein>
    <recommendedName>
        <fullName evidence="2">UBL3-like ubiquitin domain-containing protein</fullName>
    </recommendedName>
</protein>
<feature type="region of interest" description="Disordered" evidence="1">
    <location>
        <begin position="1"/>
        <end position="120"/>
    </location>
</feature>
<dbReference type="Pfam" id="PF13881">
    <property type="entry name" value="Rad60-SLD_2"/>
    <property type="match status" value="1"/>
</dbReference>
<keyword evidence="4" id="KW-1185">Reference proteome</keyword>
<dbReference type="InterPro" id="IPR040015">
    <property type="entry name" value="UBL3-like"/>
</dbReference>
<evidence type="ECO:0000313" key="4">
    <source>
        <dbReference type="Proteomes" id="UP000053317"/>
    </source>
</evidence>
<feature type="domain" description="UBL3-like ubiquitin" evidence="2">
    <location>
        <begin position="159"/>
        <end position="228"/>
    </location>
</feature>
<accession>A0A0G2G9Y3</accession>
<gene>
    <name evidence="3" type="ORF">UCRPC4_g06889</name>
</gene>
<dbReference type="PANTHER" id="PTHR13169:SF0">
    <property type="entry name" value="UBIQUITIN-LIKE PROTEIN 3"/>
    <property type="match status" value="1"/>
</dbReference>
<evidence type="ECO:0000259" key="2">
    <source>
        <dbReference type="Pfam" id="PF13881"/>
    </source>
</evidence>
<feature type="compositionally biased region" description="Polar residues" evidence="1">
    <location>
        <begin position="16"/>
        <end position="29"/>
    </location>
</feature>
<dbReference type="OrthoDB" id="1043111at2759"/>
<dbReference type="AlphaFoldDB" id="A0A0G2G9Y3"/>